<reference evidence="2 3" key="1">
    <citation type="journal article" date="2010" name="J. Bacteriol.">
        <title>Genome sequence of Lentisphaera araneosa HTCC2155T, the type species of the order Lentisphaerales in the phylum Lentisphaerae.</title>
        <authorList>
            <person name="Thrash J.C."/>
            <person name="Cho J.C."/>
            <person name="Vergin K.L."/>
            <person name="Morris R.M."/>
            <person name="Giovannoni S.J."/>
        </authorList>
    </citation>
    <scope>NUCLEOTIDE SEQUENCE [LARGE SCALE GENOMIC DNA]</scope>
    <source>
        <strain evidence="2 3">HTCC2155</strain>
    </source>
</reference>
<dbReference type="SUPFAM" id="SSF52255">
    <property type="entry name" value="N5-CAIR mutase (phosphoribosylaminoimidazole carboxylase, PurE)"/>
    <property type="match status" value="1"/>
</dbReference>
<dbReference type="RefSeq" id="WP_007279098.1">
    <property type="nucleotide sequence ID" value="NZ_ABCK01000011.1"/>
</dbReference>
<evidence type="ECO:0000313" key="3">
    <source>
        <dbReference type="Proteomes" id="UP000004947"/>
    </source>
</evidence>
<dbReference type="OrthoDB" id="9782511at2"/>
<dbReference type="Gene3D" id="3.40.50.1970">
    <property type="match status" value="1"/>
</dbReference>
<dbReference type="InterPro" id="IPR000031">
    <property type="entry name" value="PurE_dom"/>
</dbReference>
<keyword evidence="3" id="KW-1185">Reference proteome</keyword>
<dbReference type="InterPro" id="IPR039476">
    <property type="entry name" value="P2CMN_synthase_LarB"/>
</dbReference>
<evidence type="ECO:0000259" key="1">
    <source>
        <dbReference type="SMART" id="SM01001"/>
    </source>
</evidence>
<dbReference type="AlphaFoldDB" id="A6DMK0"/>
<name>A6DMK0_9BACT</name>
<evidence type="ECO:0000313" key="2">
    <source>
        <dbReference type="EMBL" id="EDM27190.1"/>
    </source>
</evidence>
<dbReference type="GO" id="GO:0006189">
    <property type="term" value="P:'de novo' IMP biosynthetic process"/>
    <property type="evidence" value="ECO:0007669"/>
    <property type="project" value="InterPro"/>
</dbReference>
<protein>
    <recommendedName>
        <fullName evidence="1">PurE domain-containing protein</fullName>
    </recommendedName>
</protein>
<dbReference type="eggNOG" id="COG1691">
    <property type="taxonomic scope" value="Bacteria"/>
</dbReference>
<dbReference type="NCBIfam" id="NF033503">
    <property type="entry name" value="LarB"/>
    <property type="match status" value="1"/>
</dbReference>
<proteinExistence type="predicted"/>
<dbReference type="SMART" id="SM01001">
    <property type="entry name" value="AIRC"/>
    <property type="match status" value="1"/>
</dbReference>
<gene>
    <name evidence="2" type="ORF">LNTAR_16012</name>
</gene>
<dbReference type="PANTHER" id="PTHR43064">
    <property type="entry name" value="PHOSPHORIBOSYLAMINOIMIDAZOLE CARBOXYLASE-RELATED"/>
    <property type="match status" value="1"/>
</dbReference>
<feature type="domain" description="PurE" evidence="1">
    <location>
        <begin position="119"/>
        <end position="251"/>
    </location>
</feature>
<dbReference type="Pfam" id="PF00731">
    <property type="entry name" value="AIRC"/>
    <property type="match status" value="1"/>
</dbReference>
<sequence length="252" mass="27539">MNQKKSLESLLNQLKDKGISEDKILLELERSFINADPATFIDHHREERCGYQEVIYGLHKSGQRILYAAQEILKIKPSVLISRVDSEKSKLLLKHYPDAFYCPISQVTFIGEFEQKFNSKLLIISAGTSDESVVKEAHYCAKAFGLNTNLIQDLGVAGLHRLLTYREEISQADCIIIAAGMEGALPSVIGGLTTAPIIAIPTSVGYGANMEGVTTMMAMLSSCASGLSVVNIDNGFGAAYAALRMIKTFESK</sequence>
<dbReference type="STRING" id="313628.LNTAR_16012"/>
<organism evidence="2 3">
    <name type="scientific">Lentisphaera araneosa HTCC2155</name>
    <dbReference type="NCBI Taxonomy" id="313628"/>
    <lineage>
        <taxon>Bacteria</taxon>
        <taxon>Pseudomonadati</taxon>
        <taxon>Lentisphaerota</taxon>
        <taxon>Lentisphaeria</taxon>
        <taxon>Lentisphaerales</taxon>
        <taxon>Lentisphaeraceae</taxon>
        <taxon>Lentisphaera</taxon>
    </lineage>
</organism>
<accession>A6DMK0</accession>
<dbReference type="Proteomes" id="UP000004947">
    <property type="component" value="Unassembled WGS sequence"/>
</dbReference>
<dbReference type="EMBL" id="ABCK01000011">
    <property type="protein sequence ID" value="EDM27190.1"/>
    <property type="molecule type" value="Genomic_DNA"/>
</dbReference>
<dbReference type="GO" id="GO:0016787">
    <property type="term" value="F:hydrolase activity"/>
    <property type="evidence" value="ECO:0007669"/>
    <property type="project" value="InterPro"/>
</dbReference>
<comment type="caution">
    <text evidence="2">The sequence shown here is derived from an EMBL/GenBank/DDBJ whole genome shotgun (WGS) entry which is preliminary data.</text>
</comment>
<dbReference type="PANTHER" id="PTHR43064:SF1">
    <property type="entry name" value="SLL1489 PROTEIN"/>
    <property type="match status" value="1"/>
</dbReference>